<evidence type="ECO:0000313" key="3">
    <source>
        <dbReference type="EMBL" id="TLS48747.1"/>
    </source>
</evidence>
<dbReference type="InterPro" id="IPR051317">
    <property type="entry name" value="Gfo/Idh/MocA_oxidoreduct"/>
</dbReference>
<feature type="domain" description="Gfo/Idh/MocA-like oxidoreductase N-terminal" evidence="1">
    <location>
        <begin position="8"/>
        <end position="124"/>
    </location>
</feature>
<evidence type="ECO:0000259" key="1">
    <source>
        <dbReference type="Pfam" id="PF01408"/>
    </source>
</evidence>
<dbReference type="PANTHER" id="PTHR43708">
    <property type="entry name" value="CONSERVED EXPRESSED OXIDOREDUCTASE (EUROFUNG)"/>
    <property type="match status" value="1"/>
</dbReference>
<dbReference type="PANTHER" id="PTHR43708:SF8">
    <property type="entry name" value="OXIDOREDUCTASE"/>
    <property type="match status" value="1"/>
</dbReference>
<comment type="caution">
    <text evidence="3">The sequence shown here is derived from an EMBL/GenBank/DDBJ whole genome shotgun (WGS) entry which is preliminary data.</text>
</comment>
<dbReference type="AlphaFoldDB" id="A0A5R9FXK1"/>
<feature type="domain" description="GFO/IDH/MocA-like oxidoreductase" evidence="2">
    <location>
        <begin position="134"/>
        <end position="249"/>
    </location>
</feature>
<dbReference type="SUPFAM" id="SSF55347">
    <property type="entry name" value="Glyceraldehyde-3-phosphate dehydrogenase-like, C-terminal domain"/>
    <property type="match status" value="1"/>
</dbReference>
<dbReference type="GO" id="GO:0000166">
    <property type="term" value="F:nucleotide binding"/>
    <property type="evidence" value="ECO:0007669"/>
    <property type="project" value="InterPro"/>
</dbReference>
<dbReference type="SUPFAM" id="SSF51735">
    <property type="entry name" value="NAD(P)-binding Rossmann-fold domains"/>
    <property type="match status" value="1"/>
</dbReference>
<evidence type="ECO:0000259" key="2">
    <source>
        <dbReference type="Pfam" id="PF22725"/>
    </source>
</evidence>
<dbReference type="EMBL" id="VCIW01000029">
    <property type="protein sequence ID" value="TLS48747.1"/>
    <property type="molecule type" value="Genomic_DNA"/>
</dbReference>
<accession>A0A5R9FXK1</accession>
<name>A0A5R9FXK1_9BACL</name>
<dbReference type="Gene3D" id="3.40.50.720">
    <property type="entry name" value="NAD(P)-binding Rossmann-like Domain"/>
    <property type="match status" value="1"/>
</dbReference>
<dbReference type="InterPro" id="IPR055170">
    <property type="entry name" value="GFO_IDH_MocA-like_dom"/>
</dbReference>
<dbReference type="Pfam" id="PF22725">
    <property type="entry name" value="GFO_IDH_MocA_C3"/>
    <property type="match status" value="1"/>
</dbReference>
<dbReference type="InterPro" id="IPR000683">
    <property type="entry name" value="Gfo/Idh/MocA-like_OxRdtase_N"/>
</dbReference>
<evidence type="ECO:0000313" key="4">
    <source>
        <dbReference type="Proteomes" id="UP000309676"/>
    </source>
</evidence>
<dbReference type="Proteomes" id="UP000309676">
    <property type="component" value="Unassembled WGS sequence"/>
</dbReference>
<dbReference type="Gene3D" id="3.30.360.10">
    <property type="entry name" value="Dihydrodipicolinate Reductase, domain 2"/>
    <property type="match status" value="1"/>
</dbReference>
<sequence length="355" mass="40030">MERMKPLKTAVIGLGRIGWSYHCPQLAKHEGYALTAVMDRSPERLAEAEQTFGVRGYQDFDRLLESEKPDLAVIASPTIFHKEQAIRAMERGVDVLLEKPMAGSLEEVDEILEAMRKHGRRLMVFQPHRTYAEFLAAKRIVDGGKLGRIFMMKRASSGYVRRNDWQSMKKYGGGMLNNYGAHFIDQLLCLAGSEAKRVACGMKNIATLGDADDVVKLVIETENDMTLDLDINMAAAVPLPPWTILGQYGGANLEYTEQGARFVVRYVKPEELPDLSVHPELAAPGRTYDNGDRLVWHEESVRVDEFQPLNFYDQCWDYFARGGPSFVAVEQTREVMRIIEACREQNASVESPLPV</sequence>
<keyword evidence="4" id="KW-1185">Reference proteome</keyword>
<gene>
    <name evidence="3" type="ORF">FE782_28800</name>
</gene>
<dbReference type="Pfam" id="PF01408">
    <property type="entry name" value="GFO_IDH_MocA"/>
    <property type="match status" value="1"/>
</dbReference>
<reference evidence="3 4" key="1">
    <citation type="submission" date="2019-05" db="EMBL/GenBank/DDBJ databases">
        <authorList>
            <person name="Narsing Rao M.P."/>
            <person name="Li W.J."/>
        </authorList>
    </citation>
    <scope>NUCLEOTIDE SEQUENCE [LARGE SCALE GENOMIC DNA]</scope>
    <source>
        <strain evidence="3 4">SYSU_K30003</strain>
    </source>
</reference>
<dbReference type="InterPro" id="IPR036291">
    <property type="entry name" value="NAD(P)-bd_dom_sf"/>
</dbReference>
<organism evidence="3 4">
    <name type="scientific">Paenibacillus antri</name>
    <dbReference type="NCBI Taxonomy" id="2582848"/>
    <lineage>
        <taxon>Bacteria</taxon>
        <taxon>Bacillati</taxon>
        <taxon>Bacillota</taxon>
        <taxon>Bacilli</taxon>
        <taxon>Bacillales</taxon>
        <taxon>Paenibacillaceae</taxon>
        <taxon>Paenibacillus</taxon>
    </lineage>
</organism>
<protein>
    <submittedName>
        <fullName evidence="3">Gfo/Idh/MocA family oxidoreductase</fullName>
    </submittedName>
</protein>
<proteinExistence type="predicted"/>